<organism evidence="2 3">
    <name type="scientific">Paenibacillus alvei</name>
    <name type="common">Bacillus alvei</name>
    <dbReference type="NCBI Taxonomy" id="44250"/>
    <lineage>
        <taxon>Bacteria</taxon>
        <taxon>Bacillati</taxon>
        <taxon>Bacillota</taxon>
        <taxon>Bacilli</taxon>
        <taxon>Bacillales</taxon>
        <taxon>Paenibacillaceae</taxon>
        <taxon>Paenibacillus</taxon>
    </lineage>
</organism>
<dbReference type="InterPro" id="IPR009996">
    <property type="entry name" value="YycH"/>
</dbReference>
<evidence type="ECO:0000259" key="1">
    <source>
        <dbReference type="Pfam" id="PF07435"/>
    </source>
</evidence>
<dbReference type="InterPro" id="IPR042274">
    <property type="entry name" value="YycH/YycI_2"/>
</dbReference>
<reference evidence="3" key="1">
    <citation type="submission" date="2018-08" db="EMBL/GenBank/DDBJ databases">
        <authorList>
            <person name="Chevrot R."/>
        </authorList>
    </citation>
    <scope>NUCLEOTIDE SEQUENCE [LARGE SCALE GENOMIC DNA]</scope>
</reference>
<dbReference type="Pfam" id="PF07435">
    <property type="entry name" value="YycH"/>
    <property type="match status" value="1"/>
</dbReference>
<proteinExistence type="predicted"/>
<dbReference type="CDD" id="cd15787">
    <property type="entry name" value="YycH_N"/>
    <property type="match status" value="1"/>
</dbReference>
<evidence type="ECO:0000313" key="3">
    <source>
        <dbReference type="Proteomes" id="UP000304148"/>
    </source>
</evidence>
<feature type="domain" description="Regulatory protein YycH" evidence="1">
    <location>
        <begin position="3"/>
        <end position="427"/>
    </location>
</feature>
<evidence type="ECO:0000313" key="2">
    <source>
        <dbReference type="EMBL" id="SYX86944.1"/>
    </source>
</evidence>
<dbReference type="AlphaFoldDB" id="A0A383RKB1"/>
<dbReference type="EMBL" id="LS992241">
    <property type="protein sequence ID" value="SYX86944.1"/>
    <property type="molecule type" value="Genomic_DNA"/>
</dbReference>
<dbReference type="Proteomes" id="UP000304148">
    <property type="component" value="Chromosome"/>
</dbReference>
<sequence>MVERFKTMLLTFLVLLSLLQSFFLAYSMPNFDVRKKSTSDYITTDPLGPEEKVENLIFPEQLVLHLGGNKHTILYPGMTFYNIIVKRLQGRSYDGFQYRSLSAVDWNRIREENEGVELLFHAPIPVKLLQKVFPIGDDSALMNESIRRIWLYTTKDTKEVRVFFFNAKGDAVYESTRADLTEQDVKQQVEFGRSWTPYKLVNGSYYVPEQPIELLEVTLPYDRITAEQMQRSLFNDPTVTKNIETGNSEIYTDVKRGLEVNRGLQWLIYSDPVVQTEGQQDIASDVTAAVRFINQHGGWNGRYRVTIPDNEKKDVLNGATSGLGTAFRFQQYWGSYPIVNTSRFRFGYMQVTMQEGTVTSYERSLVQLHQRAEKKEMRQLVVGDALLQKLSALGQKKPIVGIDPVYIPELGKETVRLLPTWQVKYKDGTTDLLDGAVKK</sequence>
<accession>A0A383RKB1</accession>
<gene>
    <name evidence="2" type="ORF">PBLR_15370</name>
</gene>
<dbReference type="RefSeq" id="WP_138188723.1">
    <property type="nucleotide sequence ID" value="NZ_LS992241.1"/>
</dbReference>
<name>A0A383RKB1_PAEAL</name>
<protein>
    <submittedName>
        <fullName evidence="2">YycH family protein</fullName>
    </submittedName>
</protein>
<dbReference type="Gene3D" id="3.30.310.160">
    <property type="entry name" value="YycH protein, domain 2"/>
    <property type="match status" value="1"/>
</dbReference>